<evidence type="ECO:0000256" key="2">
    <source>
        <dbReference type="SAM" id="Phobius"/>
    </source>
</evidence>
<dbReference type="Pfam" id="PF12679">
    <property type="entry name" value="ABC2_membrane_2"/>
    <property type="match status" value="1"/>
</dbReference>
<dbReference type="PATRIC" id="fig|749414.3.peg.6962"/>
<feature type="transmembrane region" description="Helical" evidence="2">
    <location>
        <begin position="265"/>
        <end position="283"/>
    </location>
</feature>
<keyword evidence="2" id="KW-0472">Membrane</keyword>
<protein>
    <recommendedName>
        <fullName evidence="5">ABC transporter transmembrane protein</fullName>
    </recommendedName>
</protein>
<feature type="transmembrane region" description="Helical" evidence="2">
    <location>
        <begin position="89"/>
        <end position="116"/>
    </location>
</feature>
<evidence type="ECO:0000256" key="1">
    <source>
        <dbReference type="SAM" id="MobiDB-lite"/>
    </source>
</evidence>
<dbReference type="AlphaFoldDB" id="D7BZH9"/>
<name>D7BZH9_STRBB</name>
<keyword evidence="4" id="KW-1185">Reference proteome</keyword>
<dbReference type="GO" id="GO:0140359">
    <property type="term" value="F:ABC-type transporter activity"/>
    <property type="evidence" value="ECO:0007669"/>
    <property type="project" value="InterPro"/>
</dbReference>
<dbReference type="GO" id="GO:0005886">
    <property type="term" value="C:plasma membrane"/>
    <property type="evidence" value="ECO:0007669"/>
    <property type="project" value="UniProtKB-SubCell"/>
</dbReference>
<evidence type="ECO:0000313" key="3">
    <source>
        <dbReference type="EMBL" id="ADI09884.1"/>
    </source>
</evidence>
<proteinExistence type="predicted"/>
<organism evidence="3 4">
    <name type="scientific">Streptomyces bingchenggensis (strain BCW-1)</name>
    <dbReference type="NCBI Taxonomy" id="749414"/>
    <lineage>
        <taxon>Bacteria</taxon>
        <taxon>Bacillati</taxon>
        <taxon>Actinomycetota</taxon>
        <taxon>Actinomycetes</taxon>
        <taxon>Kitasatosporales</taxon>
        <taxon>Streptomycetaceae</taxon>
        <taxon>Streptomyces</taxon>
    </lineage>
</organism>
<dbReference type="HOGENOM" id="CLU_051674_1_1_11"/>
<sequence>MTTTASALPTAPAPAPAPSGPSAGPRVRLRGLLAAEWIKLWSLRSTRWVLGLGVLAVIAMAVQGSLDTYHSWPDYGPMEKAHFDPMTEALSGVAVALMMIGAASVGALSIVGEYASGLIRTTLTAVPARHRVMTAKAAVVGGVMLAAGTAVSLGTFAVSQAILSGHGIGLSLGDPGVPRVLAANALLVPLSALVGLGIGAVLRHTAAAVVTACSVLVILPLFFKPSVHQWANDLYGMFPLYAWRHCLSQLHPRDLPALPTPTGSWLAFALWPLVAVGVTVLVVRRRDV</sequence>
<feature type="region of interest" description="Disordered" evidence="1">
    <location>
        <begin position="1"/>
        <end position="23"/>
    </location>
</feature>
<reference evidence="3 4" key="1">
    <citation type="journal article" date="2010" name="J. Bacteriol.">
        <title>Genome sequence of the milbemycin-producing bacterium Streptomyces bingchenggensis.</title>
        <authorList>
            <person name="Wang X.J."/>
            <person name="Yan Y.J."/>
            <person name="Zhang B."/>
            <person name="An J."/>
            <person name="Wang J.J."/>
            <person name="Tian J."/>
            <person name="Jiang L."/>
            <person name="Chen Y.H."/>
            <person name="Huang S.X."/>
            <person name="Yin M."/>
            <person name="Zhang J."/>
            <person name="Gao A.L."/>
            <person name="Liu C.X."/>
            <person name="Zhu Z.X."/>
            <person name="Xiang W.S."/>
        </authorList>
    </citation>
    <scope>NUCLEOTIDE SEQUENCE [LARGE SCALE GENOMIC DNA]</scope>
    <source>
        <strain evidence="3 4">BCW-1</strain>
    </source>
</reference>
<dbReference type="RefSeq" id="WP_014179334.1">
    <property type="nucleotide sequence ID" value="NC_016582.1"/>
</dbReference>
<dbReference type="EMBL" id="CP002047">
    <property type="protein sequence ID" value="ADI09884.1"/>
    <property type="molecule type" value="Genomic_DNA"/>
</dbReference>
<evidence type="ECO:0008006" key="5">
    <source>
        <dbReference type="Google" id="ProtNLM"/>
    </source>
</evidence>
<evidence type="ECO:0000313" key="4">
    <source>
        <dbReference type="Proteomes" id="UP000000377"/>
    </source>
</evidence>
<dbReference type="STRING" id="749414.SBI_06764"/>
<keyword evidence="2" id="KW-0812">Transmembrane</keyword>
<gene>
    <name evidence="3" type="ordered locus">SBI_06764</name>
</gene>
<dbReference type="eggNOG" id="COG1668">
    <property type="taxonomic scope" value="Bacteria"/>
</dbReference>
<feature type="transmembrane region" description="Helical" evidence="2">
    <location>
        <begin position="48"/>
        <end position="69"/>
    </location>
</feature>
<dbReference type="KEGG" id="sbh:SBI_06764"/>
<keyword evidence="2" id="KW-1133">Transmembrane helix</keyword>
<feature type="transmembrane region" description="Helical" evidence="2">
    <location>
        <begin position="179"/>
        <end position="198"/>
    </location>
</feature>
<feature type="transmembrane region" description="Helical" evidence="2">
    <location>
        <begin position="137"/>
        <end position="159"/>
    </location>
</feature>
<feature type="transmembrane region" description="Helical" evidence="2">
    <location>
        <begin position="205"/>
        <end position="223"/>
    </location>
</feature>
<feature type="compositionally biased region" description="Low complexity" evidence="1">
    <location>
        <begin position="1"/>
        <end position="10"/>
    </location>
</feature>
<accession>D7BZH9</accession>
<dbReference type="Proteomes" id="UP000000377">
    <property type="component" value="Chromosome"/>
</dbReference>